<dbReference type="PRINTS" id="PR00455">
    <property type="entry name" value="HTHTETR"/>
</dbReference>
<dbReference type="Proteomes" id="UP000241085">
    <property type="component" value="Unassembled WGS sequence"/>
</dbReference>
<dbReference type="Pfam" id="PF16925">
    <property type="entry name" value="TetR_C_13"/>
    <property type="match status" value="1"/>
</dbReference>
<evidence type="ECO:0000256" key="5">
    <source>
        <dbReference type="SAM" id="MobiDB-lite"/>
    </source>
</evidence>
<keyword evidence="1" id="KW-0805">Transcription regulation</keyword>
<dbReference type="Gene3D" id="1.10.357.10">
    <property type="entry name" value="Tetracycline Repressor, domain 2"/>
    <property type="match status" value="1"/>
</dbReference>
<comment type="caution">
    <text evidence="7">The sequence shown here is derived from an EMBL/GenBank/DDBJ whole genome shotgun (WGS) entry which is preliminary data.</text>
</comment>
<keyword evidence="2 4" id="KW-0238">DNA-binding</keyword>
<dbReference type="InterPro" id="IPR036271">
    <property type="entry name" value="Tet_transcr_reg_TetR-rel_C_sf"/>
</dbReference>
<evidence type="ECO:0000313" key="8">
    <source>
        <dbReference type="Proteomes" id="UP000241085"/>
    </source>
</evidence>
<keyword evidence="3" id="KW-0804">Transcription</keyword>
<dbReference type="SUPFAM" id="SSF48498">
    <property type="entry name" value="Tetracyclin repressor-like, C-terminal domain"/>
    <property type="match status" value="1"/>
</dbReference>
<evidence type="ECO:0000256" key="4">
    <source>
        <dbReference type="PROSITE-ProRule" id="PRU00335"/>
    </source>
</evidence>
<evidence type="ECO:0000259" key="6">
    <source>
        <dbReference type="PROSITE" id="PS50977"/>
    </source>
</evidence>
<evidence type="ECO:0000256" key="3">
    <source>
        <dbReference type="ARBA" id="ARBA00023163"/>
    </source>
</evidence>
<sequence>MPAPTADPDVATTSSRAEAPSPRAAIHSPRAAILSPRAAILAAADRLYYERGILSVGMDELRTASGVSLKRLYAEFPSKEAVVVAVLHGRHDAWTAGVTARVAGADGPREKLLAIYDFLFDWFSEDTFRGCGFINAFGELGSSNPAVAQLAREHKASFQRFLAELAEQIGGDAELAAQLAILAEGAQTTAAIAGTPEAALQARRAAVVLIDAEARRAA</sequence>
<dbReference type="Pfam" id="PF00440">
    <property type="entry name" value="TetR_N"/>
    <property type="match status" value="1"/>
</dbReference>
<dbReference type="InterPro" id="IPR009057">
    <property type="entry name" value="Homeodomain-like_sf"/>
</dbReference>
<dbReference type="GO" id="GO:0003677">
    <property type="term" value="F:DNA binding"/>
    <property type="evidence" value="ECO:0007669"/>
    <property type="project" value="UniProtKB-UniRule"/>
</dbReference>
<keyword evidence="8" id="KW-1185">Reference proteome</keyword>
<evidence type="ECO:0000256" key="2">
    <source>
        <dbReference type="ARBA" id="ARBA00023125"/>
    </source>
</evidence>
<accession>A0A2T4UQ40</accession>
<protein>
    <submittedName>
        <fullName evidence="7">TetR family transcriptional regulator</fullName>
    </submittedName>
</protein>
<feature type="compositionally biased region" description="Low complexity" evidence="5">
    <location>
        <begin position="14"/>
        <end position="24"/>
    </location>
</feature>
<dbReference type="PANTHER" id="PTHR47506:SF7">
    <property type="entry name" value="TRANSCRIPTIONAL REGULATORY PROTEIN"/>
    <property type="match status" value="1"/>
</dbReference>
<dbReference type="SUPFAM" id="SSF46689">
    <property type="entry name" value="Homeodomain-like"/>
    <property type="match status" value="1"/>
</dbReference>
<dbReference type="AlphaFoldDB" id="A0A2T4UQ40"/>
<evidence type="ECO:0000313" key="7">
    <source>
        <dbReference type="EMBL" id="PTL71636.1"/>
    </source>
</evidence>
<dbReference type="EMBL" id="PZPL01000001">
    <property type="protein sequence ID" value="PTL71636.1"/>
    <property type="molecule type" value="Genomic_DNA"/>
</dbReference>
<evidence type="ECO:0000256" key="1">
    <source>
        <dbReference type="ARBA" id="ARBA00023015"/>
    </source>
</evidence>
<proteinExistence type="predicted"/>
<name>A0A2T4UQ40_9MICO</name>
<dbReference type="RefSeq" id="WP_107573480.1">
    <property type="nucleotide sequence ID" value="NZ_PZPL01000001.1"/>
</dbReference>
<feature type="DNA-binding region" description="H-T-H motif" evidence="4">
    <location>
        <begin position="57"/>
        <end position="76"/>
    </location>
</feature>
<dbReference type="PANTHER" id="PTHR47506">
    <property type="entry name" value="TRANSCRIPTIONAL REGULATORY PROTEIN"/>
    <property type="match status" value="1"/>
</dbReference>
<feature type="domain" description="HTH tetR-type" evidence="6">
    <location>
        <begin position="34"/>
        <end position="94"/>
    </location>
</feature>
<feature type="region of interest" description="Disordered" evidence="5">
    <location>
        <begin position="1"/>
        <end position="24"/>
    </location>
</feature>
<dbReference type="PROSITE" id="PS50977">
    <property type="entry name" value="HTH_TETR_2"/>
    <property type="match status" value="1"/>
</dbReference>
<gene>
    <name evidence="7" type="ORF">C1I63_01425</name>
</gene>
<reference evidence="7 8" key="1">
    <citation type="submission" date="2018-03" db="EMBL/GenBank/DDBJ databases">
        <title>Bacteriophage NCPPB3778 and a type I-E CRISPR drive the evolution of the US Biological Select Agent, Rathayibacter toxicus.</title>
        <authorList>
            <person name="Davis E.W.II."/>
            <person name="Tabima J.F."/>
            <person name="Weisberg A.J."/>
            <person name="Dantas Lopes L."/>
            <person name="Wiseman M.S."/>
            <person name="Wiseman M.S."/>
            <person name="Pupko T."/>
            <person name="Belcher M.S."/>
            <person name="Sechler A.J."/>
            <person name="Tancos M.A."/>
            <person name="Schroeder B.K."/>
            <person name="Murray T.D."/>
            <person name="Luster D.G."/>
            <person name="Schneider W.L."/>
            <person name="Rogers E."/>
            <person name="Andreote F.D."/>
            <person name="Grunwald N.J."/>
            <person name="Putnam M.L."/>
            <person name="Chang J.H."/>
        </authorList>
    </citation>
    <scope>NUCLEOTIDE SEQUENCE [LARGE SCALE GENOMIC DNA]</scope>
    <source>
        <strain evidence="7 8">DSM 15933</strain>
    </source>
</reference>
<organism evidence="7 8">
    <name type="scientific">Rathayibacter caricis DSM 15933</name>
    <dbReference type="NCBI Taxonomy" id="1328867"/>
    <lineage>
        <taxon>Bacteria</taxon>
        <taxon>Bacillati</taxon>
        <taxon>Actinomycetota</taxon>
        <taxon>Actinomycetes</taxon>
        <taxon>Micrococcales</taxon>
        <taxon>Microbacteriaceae</taxon>
        <taxon>Rathayibacter</taxon>
    </lineage>
</organism>
<dbReference type="InterPro" id="IPR001647">
    <property type="entry name" value="HTH_TetR"/>
</dbReference>
<dbReference type="InterPro" id="IPR011075">
    <property type="entry name" value="TetR_C"/>
</dbReference>